<reference evidence="2 3" key="1">
    <citation type="submission" date="2019-05" db="EMBL/GenBank/DDBJ databases">
        <title>Emergence of the Ug99 lineage of the wheat stem rust pathogen through somatic hybridization.</title>
        <authorList>
            <person name="Li F."/>
            <person name="Upadhyaya N.M."/>
            <person name="Sperschneider J."/>
            <person name="Matny O."/>
            <person name="Nguyen-Phuc H."/>
            <person name="Mago R."/>
            <person name="Raley C."/>
            <person name="Miller M.E."/>
            <person name="Silverstein K.A.T."/>
            <person name="Henningsen E."/>
            <person name="Hirsch C.D."/>
            <person name="Visser B."/>
            <person name="Pretorius Z.A."/>
            <person name="Steffenson B.J."/>
            <person name="Schwessinger B."/>
            <person name="Dodds P.N."/>
            <person name="Figueroa M."/>
        </authorList>
    </citation>
    <scope>NUCLEOTIDE SEQUENCE [LARGE SCALE GENOMIC DNA]</scope>
    <source>
        <strain evidence="2 3">Ug99</strain>
    </source>
</reference>
<dbReference type="Proteomes" id="UP000325313">
    <property type="component" value="Unassembled WGS sequence"/>
</dbReference>
<evidence type="ECO:0000256" key="1">
    <source>
        <dbReference type="SAM" id="MobiDB-lite"/>
    </source>
</evidence>
<gene>
    <name evidence="2" type="ORF">PGTUg99_009574</name>
</gene>
<feature type="region of interest" description="Disordered" evidence="1">
    <location>
        <begin position="86"/>
        <end position="119"/>
    </location>
</feature>
<name>A0A5B0Q8Q6_PUCGR</name>
<protein>
    <submittedName>
        <fullName evidence="2">Uncharacterized protein</fullName>
    </submittedName>
</protein>
<comment type="caution">
    <text evidence="2">The sequence shown here is derived from an EMBL/GenBank/DDBJ whole genome shotgun (WGS) entry which is preliminary data.</text>
</comment>
<evidence type="ECO:0000313" key="3">
    <source>
        <dbReference type="Proteomes" id="UP000325313"/>
    </source>
</evidence>
<dbReference type="EMBL" id="VDEP01000304">
    <property type="protein sequence ID" value="KAA1109485.1"/>
    <property type="molecule type" value="Genomic_DNA"/>
</dbReference>
<feature type="compositionally biased region" description="Polar residues" evidence="1">
    <location>
        <begin position="94"/>
        <end position="107"/>
    </location>
</feature>
<organism evidence="2 3">
    <name type="scientific">Puccinia graminis f. sp. tritici</name>
    <dbReference type="NCBI Taxonomy" id="56615"/>
    <lineage>
        <taxon>Eukaryota</taxon>
        <taxon>Fungi</taxon>
        <taxon>Dikarya</taxon>
        <taxon>Basidiomycota</taxon>
        <taxon>Pucciniomycotina</taxon>
        <taxon>Pucciniomycetes</taxon>
        <taxon>Pucciniales</taxon>
        <taxon>Pucciniaceae</taxon>
        <taxon>Puccinia</taxon>
    </lineage>
</organism>
<feature type="region of interest" description="Disordered" evidence="1">
    <location>
        <begin position="1"/>
        <end position="47"/>
    </location>
</feature>
<sequence length="119" mass="12845">MTGQIQPPQAPKRGLDSHSPSTTDPMDIKARSGQRKRGPKTPSGIPLEYRGVGRVAVTEEGLPSLSPADKLLEIPLPISGRLKLHTRGHRKHTQYQGPSLSPPSNYLTKPPLSTGVAIR</sequence>
<dbReference type="AlphaFoldDB" id="A0A5B0Q8Q6"/>
<evidence type="ECO:0000313" key="2">
    <source>
        <dbReference type="EMBL" id="KAA1109485.1"/>
    </source>
</evidence>
<proteinExistence type="predicted"/>
<accession>A0A5B0Q8Q6</accession>